<dbReference type="PANTHER" id="PTHR40547:SF1">
    <property type="entry name" value="SLL0298 PROTEIN"/>
    <property type="match status" value="1"/>
</dbReference>
<dbReference type="Proteomes" id="UP001247754">
    <property type="component" value="Unassembled WGS sequence"/>
</dbReference>
<evidence type="ECO:0000256" key="1">
    <source>
        <dbReference type="SAM" id="MobiDB-lite"/>
    </source>
</evidence>
<comment type="caution">
    <text evidence="4">The sequence shown here is derived from an EMBL/GenBank/DDBJ whole genome shotgun (WGS) entry which is preliminary data.</text>
</comment>
<proteinExistence type="predicted"/>
<name>A0ABU1F9N1_9RHOB</name>
<accession>A0ABU1F9N1</accession>
<evidence type="ECO:0000256" key="2">
    <source>
        <dbReference type="SAM" id="Phobius"/>
    </source>
</evidence>
<keyword evidence="2" id="KW-0472">Membrane</keyword>
<keyword evidence="2" id="KW-1133">Transmembrane helix</keyword>
<organism evidence="4 5">
    <name type="scientific">Ruixingdingia sedimenti</name>
    <dbReference type="NCBI Taxonomy" id="3073604"/>
    <lineage>
        <taxon>Bacteria</taxon>
        <taxon>Pseudomonadati</taxon>
        <taxon>Pseudomonadota</taxon>
        <taxon>Alphaproteobacteria</taxon>
        <taxon>Rhodobacterales</taxon>
        <taxon>Paracoccaceae</taxon>
        <taxon>Ruixingdingia</taxon>
    </lineage>
</organism>
<feature type="compositionally biased region" description="Pro residues" evidence="1">
    <location>
        <begin position="225"/>
        <end position="234"/>
    </location>
</feature>
<feature type="transmembrane region" description="Helical" evidence="2">
    <location>
        <begin position="158"/>
        <end position="184"/>
    </location>
</feature>
<sequence>MVFKRRDARPWPRIAIEFFYPRGGWKRAAWYITYRLQRLPDSPERIARGIFAGVFISFTPFFGFHFIGAALIAFVIRGNILAALLATFAGNPMTTPIIAITAVELGHRMLGITTPLDVHVIVHAFSGAGKELWRNLLSPFTEDTAQWGNLGNFFRTIYLPYMVGGVLPGLAVSTVFYYGSLPLIRAYQRLRLRQKAERAERRLAARAAARAQAEAQDWEELTEGPMPPAPPTPDDPGVAGPEAPFAAPDPRNPADAAGRSG</sequence>
<dbReference type="EMBL" id="JAVKPH010000010">
    <property type="protein sequence ID" value="MDR5653124.1"/>
    <property type="molecule type" value="Genomic_DNA"/>
</dbReference>
<dbReference type="InterPro" id="IPR018639">
    <property type="entry name" value="DUF2062"/>
</dbReference>
<feature type="region of interest" description="Disordered" evidence="1">
    <location>
        <begin position="209"/>
        <end position="261"/>
    </location>
</feature>
<keyword evidence="5" id="KW-1185">Reference proteome</keyword>
<gene>
    <name evidence="4" type="ORF">RGD00_10940</name>
</gene>
<feature type="compositionally biased region" description="Low complexity" evidence="1">
    <location>
        <begin position="235"/>
        <end position="261"/>
    </location>
</feature>
<evidence type="ECO:0000313" key="5">
    <source>
        <dbReference type="Proteomes" id="UP001247754"/>
    </source>
</evidence>
<feature type="domain" description="DUF2062" evidence="3">
    <location>
        <begin position="27"/>
        <end position="192"/>
    </location>
</feature>
<evidence type="ECO:0000313" key="4">
    <source>
        <dbReference type="EMBL" id="MDR5653124.1"/>
    </source>
</evidence>
<keyword evidence="2" id="KW-0812">Transmembrane</keyword>
<dbReference type="PANTHER" id="PTHR40547">
    <property type="entry name" value="SLL0298 PROTEIN"/>
    <property type="match status" value="1"/>
</dbReference>
<evidence type="ECO:0000259" key="3">
    <source>
        <dbReference type="Pfam" id="PF09835"/>
    </source>
</evidence>
<dbReference type="RefSeq" id="WP_310457358.1">
    <property type="nucleotide sequence ID" value="NZ_JAVKPH010000010.1"/>
</dbReference>
<dbReference type="Pfam" id="PF09835">
    <property type="entry name" value="DUF2062"/>
    <property type="match status" value="1"/>
</dbReference>
<feature type="transmembrane region" description="Helical" evidence="2">
    <location>
        <begin position="50"/>
        <end position="76"/>
    </location>
</feature>
<protein>
    <submittedName>
        <fullName evidence="4">DUF2062 domain-containing protein</fullName>
    </submittedName>
</protein>
<reference evidence="4 5" key="1">
    <citation type="submission" date="2023-09" db="EMBL/GenBank/DDBJ databases">
        <title>Xinfangfangia sedmenti sp. nov., isolated the sedment.</title>
        <authorList>
            <person name="Xu L."/>
        </authorList>
    </citation>
    <scope>NUCLEOTIDE SEQUENCE [LARGE SCALE GENOMIC DNA]</scope>
    <source>
        <strain evidence="4 5">LG-4</strain>
    </source>
</reference>